<dbReference type="NCBIfam" id="TIGR04183">
    <property type="entry name" value="Por_Secre_tail"/>
    <property type="match status" value="1"/>
</dbReference>
<dbReference type="InterPro" id="IPR013783">
    <property type="entry name" value="Ig-like_fold"/>
</dbReference>
<dbReference type="Gene3D" id="2.60.40.10">
    <property type="entry name" value="Immunoglobulins"/>
    <property type="match status" value="1"/>
</dbReference>
<gene>
    <name evidence="3" type="ORF">NZ698_08665</name>
</gene>
<evidence type="ECO:0000313" key="3">
    <source>
        <dbReference type="EMBL" id="MCU7617269.1"/>
    </source>
</evidence>
<dbReference type="CDD" id="cd00063">
    <property type="entry name" value="FN3"/>
    <property type="match status" value="1"/>
</dbReference>
<keyword evidence="4" id="KW-1185">Reference proteome</keyword>
<accession>A0ABT2W793</accession>
<evidence type="ECO:0000256" key="1">
    <source>
        <dbReference type="ARBA" id="ARBA00022729"/>
    </source>
</evidence>
<dbReference type="Proteomes" id="UP001208649">
    <property type="component" value="Unassembled WGS sequence"/>
</dbReference>
<dbReference type="SUPFAM" id="SSF49265">
    <property type="entry name" value="Fibronectin type III"/>
    <property type="match status" value="1"/>
</dbReference>
<dbReference type="PROSITE" id="PS50853">
    <property type="entry name" value="FN3"/>
    <property type="match status" value="1"/>
</dbReference>
<feature type="domain" description="Fibronectin type-III" evidence="2">
    <location>
        <begin position="273"/>
        <end position="372"/>
    </location>
</feature>
<dbReference type="RefSeq" id="WP_263002717.1">
    <property type="nucleotide sequence ID" value="NZ_JAOTEM010000002.1"/>
</dbReference>
<dbReference type="Pfam" id="PF00041">
    <property type="entry name" value="fn3"/>
    <property type="match status" value="1"/>
</dbReference>
<dbReference type="InterPro" id="IPR036116">
    <property type="entry name" value="FN3_sf"/>
</dbReference>
<proteinExistence type="predicted"/>
<evidence type="ECO:0000259" key="2">
    <source>
        <dbReference type="PROSITE" id="PS50853"/>
    </source>
</evidence>
<organism evidence="3 4">
    <name type="scientific">Chryseobacterium edaphi</name>
    <dbReference type="NCBI Taxonomy" id="2976532"/>
    <lineage>
        <taxon>Bacteria</taxon>
        <taxon>Pseudomonadati</taxon>
        <taxon>Bacteroidota</taxon>
        <taxon>Flavobacteriia</taxon>
        <taxon>Flavobacteriales</taxon>
        <taxon>Weeksellaceae</taxon>
        <taxon>Chryseobacterium group</taxon>
        <taxon>Chryseobacterium</taxon>
    </lineage>
</organism>
<dbReference type="SMART" id="SM00060">
    <property type="entry name" value="FN3"/>
    <property type="match status" value="1"/>
</dbReference>
<keyword evidence="1" id="KW-0732">Signal</keyword>
<dbReference type="InterPro" id="IPR003961">
    <property type="entry name" value="FN3_dom"/>
</dbReference>
<dbReference type="Pfam" id="PF18962">
    <property type="entry name" value="Por_Secre_tail"/>
    <property type="match status" value="1"/>
</dbReference>
<reference evidence="4" key="1">
    <citation type="submission" date="2023-07" db="EMBL/GenBank/DDBJ databases">
        <title>Chryseobacterium sp. strain PBS4-4 Genome sequencing and assembly.</title>
        <authorList>
            <person name="Jung Y."/>
        </authorList>
    </citation>
    <scope>NUCLEOTIDE SEQUENCE [LARGE SCALE GENOMIC DNA]</scope>
    <source>
        <strain evidence="4">PBS4-4</strain>
    </source>
</reference>
<dbReference type="Pfam" id="PF19081">
    <property type="entry name" value="Ig_7"/>
    <property type="match status" value="1"/>
</dbReference>
<name>A0ABT2W793_9FLAO</name>
<dbReference type="EMBL" id="JAOTEM010000002">
    <property type="protein sequence ID" value="MCU7617269.1"/>
    <property type="molecule type" value="Genomic_DNA"/>
</dbReference>
<dbReference type="InterPro" id="IPR026444">
    <property type="entry name" value="Secre_tail"/>
</dbReference>
<comment type="caution">
    <text evidence="3">The sequence shown here is derived from an EMBL/GenBank/DDBJ whole genome shotgun (WGS) entry which is preliminary data.</text>
</comment>
<protein>
    <submittedName>
        <fullName evidence="3">T9SS type A sorting domain-containing protein</fullName>
    </submittedName>
</protein>
<sequence length="679" mass="72058">MKQFYNFFSSTKRLRKNLQNLSVGLVFLFAGYHSVNAQVSAYSFAQSAGTFTTLTGGTVLETATTNTGATSLYNVSYPVVMPFSLNYNGSTYSNLVVSSNGYITFGGTDASTGTTPISGAADWDGSISAWGRSLNSMFNINSTTGDIRWGTVGTAPNREMVIQWTNFKPSYSTSTTSVYAFSFQIRLKETSNQIITTYNSGSYLIGSTTVASTAQIGLRGKTNNDYNNRLNASTLAFTSSTPGISSASTQYYSTSTTAASGMPTAGLTYTWTPPSCFTPAITASSSTPNSITANWTAPTPAPTNYDIYHNTTNTIPTSATAPTQTNIISTSATINSLSPSTIYYVWVRSNCGAGNVSEWSPVPLLISTTCQPPAVLTSTGVTVCSNSNATLNATTESGATINWYDSSVGGSMVGTGNSFTTPVLTNTVNYWASATNVGVTKNVGPTTPASLGSSSNTDTLWDLLFTVNTPLLLKTVDVFSGTANQSGTIEVLTAAGALMGTKNFVTSGAGTATAQTITLNIYLPAGNYAIRRSGAANLYRNSAGGTFPYTTPELVITGTTFVNYPAYYFYFYNLTFASGCGESPRTMVTATVNSNCLSTLEIDKKDAIKVYPNPFSEVVNISKPELVKSIRVSDVSGKLIRTFNQAESVLRLNDLSAGMYILQLDMKDGSKQTIKIIKK</sequence>
<dbReference type="InterPro" id="IPR044023">
    <property type="entry name" value="Ig_7"/>
</dbReference>
<evidence type="ECO:0000313" key="4">
    <source>
        <dbReference type="Proteomes" id="UP001208649"/>
    </source>
</evidence>